<sequence>IPSQIPFYYSEQMCKLNENGMTATMVAAQQNKVQCLQALRGCELLSQQSEKEFKMRHKESGETALIMAVKARNEAAARVMISEYGMLDNNGFSALAYAIMGKNENIISLLQPCEANVRIQGLTTLQFVVFCGLPQYFDIFKDQIGQFSEPCIHCLQFEATALLIAALGYKIEFMNLLKSEAGLQDKDGKTALMKLFEIIFKIQNKTADFKQFTALDEQDLKKSAAVLIEFKFELRKQDFSGETALMKAVRCKDCDVLVGMLFESESDLLDHMGHSWRDNK</sequence>
<evidence type="ECO:0000313" key="1">
    <source>
        <dbReference type="EMBL" id="JAP94603.1"/>
    </source>
</evidence>
<gene>
    <name evidence="1" type="ORF">TPC1_12682</name>
</gene>
<organism evidence="1">
    <name type="scientific">Trepomonas sp. PC1</name>
    <dbReference type="NCBI Taxonomy" id="1076344"/>
    <lineage>
        <taxon>Eukaryota</taxon>
        <taxon>Metamonada</taxon>
        <taxon>Diplomonadida</taxon>
        <taxon>Hexamitidae</taxon>
        <taxon>Hexamitinae</taxon>
        <taxon>Trepomonas</taxon>
    </lineage>
</organism>
<dbReference type="PANTHER" id="PTHR24120:SF4">
    <property type="entry name" value="GH07239P"/>
    <property type="match status" value="1"/>
</dbReference>
<dbReference type="SMART" id="SM00248">
    <property type="entry name" value="ANK"/>
    <property type="match status" value="5"/>
</dbReference>
<protein>
    <submittedName>
        <fullName evidence="1">Protein 21.1</fullName>
    </submittedName>
</protein>
<dbReference type="InterPro" id="IPR002110">
    <property type="entry name" value="Ankyrin_rpt"/>
</dbReference>
<name>A0A146KCV8_9EUKA</name>
<proteinExistence type="predicted"/>
<dbReference type="SUPFAM" id="SSF48403">
    <property type="entry name" value="Ankyrin repeat"/>
    <property type="match status" value="1"/>
</dbReference>
<dbReference type="PANTHER" id="PTHR24120">
    <property type="entry name" value="GH07239P"/>
    <property type="match status" value="1"/>
</dbReference>
<accession>A0A146KCV8</accession>
<dbReference type="InterPro" id="IPR036770">
    <property type="entry name" value="Ankyrin_rpt-contain_sf"/>
</dbReference>
<dbReference type="AlphaFoldDB" id="A0A146KCV8"/>
<reference evidence="1" key="1">
    <citation type="submission" date="2015-07" db="EMBL/GenBank/DDBJ databases">
        <title>Adaptation to a free-living lifestyle via gene acquisitions in the diplomonad Trepomonas sp. PC1.</title>
        <authorList>
            <person name="Xu F."/>
            <person name="Jerlstrom-Hultqvist J."/>
            <person name="Kolisko M."/>
            <person name="Simpson A.G.B."/>
            <person name="Roger A.J."/>
            <person name="Svard S.G."/>
            <person name="Andersson J.O."/>
        </authorList>
    </citation>
    <scope>NUCLEOTIDE SEQUENCE</scope>
    <source>
        <strain evidence="1">PC1</strain>
    </source>
</reference>
<feature type="non-terminal residue" evidence="1">
    <location>
        <position position="280"/>
    </location>
</feature>
<dbReference type="Pfam" id="PF12796">
    <property type="entry name" value="Ank_2"/>
    <property type="match status" value="1"/>
</dbReference>
<feature type="non-terminal residue" evidence="1">
    <location>
        <position position="1"/>
    </location>
</feature>
<dbReference type="Gene3D" id="1.25.40.20">
    <property type="entry name" value="Ankyrin repeat-containing domain"/>
    <property type="match status" value="2"/>
</dbReference>
<dbReference type="EMBL" id="GDID01002003">
    <property type="protein sequence ID" value="JAP94603.1"/>
    <property type="molecule type" value="Transcribed_RNA"/>
</dbReference>